<gene>
    <name evidence="2" type="ORF">DFR60_11854</name>
</gene>
<name>A0A2V3XZ78_9FIRM</name>
<dbReference type="Pfam" id="PF13840">
    <property type="entry name" value="ACT_7"/>
    <property type="match status" value="1"/>
</dbReference>
<keyword evidence="3" id="KW-1185">Reference proteome</keyword>
<accession>A0A2V3XZ78</accession>
<dbReference type="InterPro" id="IPR045865">
    <property type="entry name" value="ACT-like_dom_sf"/>
</dbReference>
<dbReference type="Proteomes" id="UP000248057">
    <property type="component" value="Unassembled WGS sequence"/>
</dbReference>
<dbReference type="Gene3D" id="3.30.2130.10">
    <property type="entry name" value="VC0802-like"/>
    <property type="match status" value="1"/>
</dbReference>
<dbReference type="AlphaFoldDB" id="A0A2V3XZ78"/>
<evidence type="ECO:0000313" key="2">
    <source>
        <dbReference type="EMBL" id="PXX48175.1"/>
    </source>
</evidence>
<feature type="domain" description="CASTOR ACT" evidence="1">
    <location>
        <begin position="53"/>
        <end position="115"/>
    </location>
</feature>
<sequence>MVLQMIPYEFSICKVEDISGEILRQEYTFTASTDSELSLICRTSAVPQNVTIVENGWKCFRIAEDAAFEKYGMIAFLTKIIADQKTGVLVIATYDTDYLLVKEEKFQEVSNALTENGCRFI</sequence>
<evidence type="ECO:0000259" key="1">
    <source>
        <dbReference type="Pfam" id="PF13840"/>
    </source>
</evidence>
<dbReference type="EMBL" id="QJKD01000018">
    <property type="protein sequence ID" value="PXX48175.1"/>
    <property type="molecule type" value="Genomic_DNA"/>
</dbReference>
<comment type="caution">
    <text evidence="2">The sequence shown here is derived from an EMBL/GenBank/DDBJ whole genome shotgun (WGS) entry which is preliminary data.</text>
</comment>
<evidence type="ECO:0000313" key="3">
    <source>
        <dbReference type="Proteomes" id="UP000248057"/>
    </source>
</evidence>
<dbReference type="PIRSF" id="PIRSF008459">
    <property type="entry name" value="UCP008459"/>
    <property type="match status" value="1"/>
</dbReference>
<protein>
    <recommendedName>
        <fullName evidence="1">CASTOR ACT domain-containing protein</fullName>
    </recommendedName>
</protein>
<proteinExistence type="predicted"/>
<dbReference type="RefSeq" id="WP_110325419.1">
    <property type="nucleotide sequence ID" value="NZ_QJKD01000018.1"/>
</dbReference>
<dbReference type="GeneID" id="86064219"/>
<dbReference type="SUPFAM" id="SSF55021">
    <property type="entry name" value="ACT-like"/>
    <property type="match status" value="2"/>
</dbReference>
<reference evidence="2 3" key="1">
    <citation type="submission" date="2018-05" db="EMBL/GenBank/DDBJ databases">
        <title>Genomic Encyclopedia of Type Strains, Phase IV (KMG-IV): sequencing the most valuable type-strain genomes for metagenomic binning, comparative biology and taxonomic classification.</title>
        <authorList>
            <person name="Goeker M."/>
        </authorList>
    </citation>
    <scope>NUCLEOTIDE SEQUENCE [LARGE SCALE GENOMIC DNA]</scope>
    <source>
        <strain evidence="2 3">DSM 24995</strain>
    </source>
</reference>
<organism evidence="2 3">
    <name type="scientific">Hungatella effluvii</name>
    <dbReference type="NCBI Taxonomy" id="1096246"/>
    <lineage>
        <taxon>Bacteria</taxon>
        <taxon>Bacillati</taxon>
        <taxon>Bacillota</taxon>
        <taxon>Clostridia</taxon>
        <taxon>Lachnospirales</taxon>
        <taxon>Lachnospiraceae</taxon>
        <taxon>Hungatella</taxon>
    </lineage>
</organism>
<dbReference type="InterPro" id="IPR027795">
    <property type="entry name" value="CASTOR_ACT_dom"/>
</dbReference>
<dbReference type="InterPro" id="IPR016540">
    <property type="entry name" value="UCP008459"/>
</dbReference>